<dbReference type="Pfam" id="PF00582">
    <property type="entry name" value="Usp"/>
    <property type="match status" value="2"/>
</dbReference>
<reference evidence="3" key="1">
    <citation type="submission" date="2016-02" db="EMBL/GenBank/DDBJ databases">
        <title>Draft Genome Sequence of Sporotomaculum syntrophicum Strain FB, a Syntrophic Benzoate Degrader.</title>
        <authorList>
            <person name="Nobu M.K."/>
            <person name="Narihiro T."/>
            <person name="Qiu Y.-L."/>
            <person name="Ohashi A."/>
            <person name="Liu W.-T."/>
            <person name="Yuji S."/>
        </authorList>
    </citation>
    <scope>NUCLEOTIDE SEQUENCE</scope>
    <source>
        <strain evidence="3">FB</strain>
    </source>
</reference>
<evidence type="ECO:0000256" key="1">
    <source>
        <dbReference type="ARBA" id="ARBA00008791"/>
    </source>
</evidence>
<comment type="caution">
    <text evidence="3">The sequence shown here is derived from an EMBL/GenBank/DDBJ whole genome shotgun (WGS) entry which is preliminary data.</text>
</comment>
<dbReference type="InterPro" id="IPR006015">
    <property type="entry name" value="Universal_stress_UspA"/>
</dbReference>
<dbReference type="InterPro" id="IPR006016">
    <property type="entry name" value="UspA"/>
</dbReference>
<keyword evidence="4" id="KW-1185">Reference proteome</keyword>
<accession>A0A9D3AZT7</accession>
<dbReference type="Proteomes" id="UP000798488">
    <property type="component" value="Unassembled WGS sequence"/>
</dbReference>
<dbReference type="OrthoDB" id="9794782at2"/>
<evidence type="ECO:0000313" key="4">
    <source>
        <dbReference type="Proteomes" id="UP000798488"/>
    </source>
</evidence>
<evidence type="ECO:0000313" key="3">
    <source>
        <dbReference type="EMBL" id="KAF1086249.1"/>
    </source>
</evidence>
<feature type="domain" description="UspA" evidence="2">
    <location>
        <begin position="150"/>
        <end position="283"/>
    </location>
</feature>
<evidence type="ECO:0000259" key="2">
    <source>
        <dbReference type="Pfam" id="PF00582"/>
    </source>
</evidence>
<dbReference type="CDD" id="cd00293">
    <property type="entry name" value="USP-like"/>
    <property type="match status" value="2"/>
</dbReference>
<protein>
    <submittedName>
        <fullName evidence="3">Universal stress protein</fullName>
    </submittedName>
</protein>
<gene>
    <name evidence="3" type="ORF">SPSYN_00993</name>
</gene>
<name>A0A9D3AZT7_9FIRM</name>
<dbReference type="InterPro" id="IPR014729">
    <property type="entry name" value="Rossmann-like_a/b/a_fold"/>
</dbReference>
<sequence>MFERIIVVPDLSDDSLALVERLGALKAYGVKECLLLHCLDARVANTVTLSYISSVMEINLKAKKEVLEKHGYTVETRIAPGLARKMVNKIALEEDYSLIVVGAHKHSFTSETPSDGVAYDVIHYARKPVLVVRLEDEYEPDTAGSFSISDHILCPTDFSENAEQAFEYLLGMASKGVKKITLMHVQDQTISKYLGDRLDELNRIDDERLQNLKQRLQSISNAEVNTEIKHGNPSVEVLKTVQEIGVQLVIMGSQGRGFVKELFLGSVSHNIVRQADASVLLIPARREIAAAVNDGGGLMYG</sequence>
<organism evidence="3 4">
    <name type="scientific">Sporotomaculum syntrophicum</name>
    <dbReference type="NCBI Taxonomy" id="182264"/>
    <lineage>
        <taxon>Bacteria</taxon>
        <taxon>Bacillati</taxon>
        <taxon>Bacillota</taxon>
        <taxon>Clostridia</taxon>
        <taxon>Eubacteriales</taxon>
        <taxon>Desulfallaceae</taxon>
        <taxon>Sporotomaculum</taxon>
    </lineage>
</organism>
<dbReference type="PANTHER" id="PTHR46268:SF26">
    <property type="entry name" value="UNIVERSAL STRESS PROTEIN MJ0577"/>
    <property type="match status" value="1"/>
</dbReference>
<comment type="similarity">
    <text evidence="1">Belongs to the universal stress protein A family.</text>
</comment>
<proteinExistence type="inferred from homology"/>
<feature type="domain" description="UspA" evidence="2">
    <location>
        <begin position="1"/>
        <end position="133"/>
    </location>
</feature>
<dbReference type="EMBL" id="LSRS01000002">
    <property type="protein sequence ID" value="KAF1086249.1"/>
    <property type="molecule type" value="Genomic_DNA"/>
</dbReference>
<dbReference type="AlphaFoldDB" id="A0A9D3AZT7"/>
<dbReference type="PANTHER" id="PTHR46268">
    <property type="entry name" value="STRESS RESPONSE PROTEIN NHAX"/>
    <property type="match status" value="1"/>
</dbReference>
<dbReference type="Gene3D" id="3.40.50.620">
    <property type="entry name" value="HUPs"/>
    <property type="match status" value="2"/>
</dbReference>
<dbReference type="SUPFAM" id="SSF52402">
    <property type="entry name" value="Adenine nucleotide alpha hydrolases-like"/>
    <property type="match status" value="2"/>
</dbReference>
<dbReference type="PRINTS" id="PR01438">
    <property type="entry name" value="UNVRSLSTRESS"/>
</dbReference>
<dbReference type="RefSeq" id="WP_161821359.1">
    <property type="nucleotide sequence ID" value="NZ_LSRS01000002.1"/>
</dbReference>